<sequence length="87" mass="9609">MTNHPVDSSQLIVDSRGQTAAPVPLLWCVRQRPLGFCVERRRLTDGSLQRLGAFRTKKKADAVMAFANRAEEAGARRNAAELMKEAA</sequence>
<reference evidence="1 2" key="1">
    <citation type="journal article" date="2011" name="J. Bacteriol.">
        <title>Genome sequence of Chthoniobacter flavus Ellin428, an aerobic heterotrophic soil bacterium.</title>
        <authorList>
            <person name="Kant R."/>
            <person name="van Passel M.W."/>
            <person name="Palva A."/>
            <person name="Lucas S."/>
            <person name="Lapidus A."/>
            <person name="Glavina Del Rio T."/>
            <person name="Dalin E."/>
            <person name="Tice H."/>
            <person name="Bruce D."/>
            <person name="Goodwin L."/>
            <person name="Pitluck S."/>
            <person name="Larimer F.W."/>
            <person name="Land M.L."/>
            <person name="Hauser L."/>
            <person name="Sangwan P."/>
            <person name="de Vos W.M."/>
            <person name="Janssen P.H."/>
            <person name="Smidt H."/>
        </authorList>
    </citation>
    <scope>NUCLEOTIDE SEQUENCE [LARGE SCALE GENOMIC DNA]</scope>
    <source>
        <strain evidence="1 2">Ellin428</strain>
    </source>
</reference>
<protein>
    <submittedName>
        <fullName evidence="1">Uncharacterized protein</fullName>
    </submittedName>
</protein>
<evidence type="ECO:0000313" key="2">
    <source>
        <dbReference type="Proteomes" id="UP000005824"/>
    </source>
</evidence>
<dbReference type="EMBL" id="ABVL01000029">
    <property type="protein sequence ID" value="EDY16709.1"/>
    <property type="molecule type" value="Genomic_DNA"/>
</dbReference>
<dbReference type="STRING" id="497964.CfE428DRAFT_5822"/>
<keyword evidence="2" id="KW-1185">Reference proteome</keyword>
<proteinExistence type="predicted"/>
<dbReference type="Proteomes" id="UP000005824">
    <property type="component" value="Unassembled WGS sequence"/>
</dbReference>
<gene>
    <name evidence="1" type="ORF">CfE428DRAFT_5822</name>
</gene>
<comment type="caution">
    <text evidence="1">The sequence shown here is derived from an EMBL/GenBank/DDBJ whole genome shotgun (WGS) entry which is preliminary data.</text>
</comment>
<dbReference type="AlphaFoldDB" id="B4DA82"/>
<evidence type="ECO:0000313" key="1">
    <source>
        <dbReference type="EMBL" id="EDY16709.1"/>
    </source>
</evidence>
<dbReference type="InParanoid" id="B4DA82"/>
<accession>B4DA82</accession>
<name>B4DA82_9BACT</name>
<dbReference type="RefSeq" id="WP_006983143.1">
    <property type="nucleotide sequence ID" value="NZ_ABVL01000029.1"/>
</dbReference>
<organism evidence="1 2">
    <name type="scientific">Chthoniobacter flavus Ellin428</name>
    <dbReference type="NCBI Taxonomy" id="497964"/>
    <lineage>
        <taxon>Bacteria</taxon>
        <taxon>Pseudomonadati</taxon>
        <taxon>Verrucomicrobiota</taxon>
        <taxon>Spartobacteria</taxon>
        <taxon>Chthoniobacterales</taxon>
        <taxon>Chthoniobacteraceae</taxon>
        <taxon>Chthoniobacter</taxon>
    </lineage>
</organism>